<evidence type="ECO:0000313" key="10">
    <source>
        <dbReference type="EMBL" id="GAH42799.1"/>
    </source>
</evidence>
<dbReference type="PANTHER" id="PTHR35011">
    <property type="entry name" value="2,3-DIKETO-L-GULONATE TRAP TRANSPORTER SMALL PERMEASE PROTEIN YIAM"/>
    <property type="match status" value="1"/>
</dbReference>
<keyword evidence="3" id="KW-1003">Cell membrane</keyword>
<dbReference type="InterPro" id="IPR007387">
    <property type="entry name" value="TRAP_DctQ"/>
</dbReference>
<dbReference type="GO" id="GO:0022857">
    <property type="term" value="F:transmembrane transporter activity"/>
    <property type="evidence" value="ECO:0007669"/>
    <property type="project" value="TreeGrafter"/>
</dbReference>
<dbReference type="Pfam" id="PF04290">
    <property type="entry name" value="DctQ"/>
    <property type="match status" value="1"/>
</dbReference>
<feature type="transmembrane region" description="Helical" evidence="8">
    <location>
        <begin position="35"/>
        <end position="59"/>
    </location>
</feature>
<dbReference type="GO" id="GO:0015740">
    <property type="term" value="P:C4-dicarboxylate transport"/>
    <property type="evidence" value="ECO:0007669"/>
    <property type="project" value="TreeGrafter"/>
</dbReference>
<dbReference type="PANTHER" id="PTHR35011:SF2">
    <property type="entry name" value="2,3-DIKETO-L-GULONATE TRAP TRANSPORTER SMALL PERMEASE PROTEIN YIAM"/>
    <property type="match status" value="1"/>
</dbReference>
<keyword evidence="2" id="KW-0813">Transport</keyword>
<evidence type="ECO:0000256" key="1">
    <source>
        <dbReference type="ARBA" id="ARBA00004429"/>
    </source>
</evidence>
<evidence type="ECO:0000256" key="7">
    <source>
        <dbReference type="ARBA" id="ARBA00023136"/>
    </source>
</evidence>
<evidence type="ECO:0000259" key="9">
    <source>
        <dbReference type="Pfam" id="PF04290"/>
    </source>
</evidence>
<evidence type="ECO:0000256" key="5">
    <source>
        <dbReference type="ARBA" id="ARBA00022692"/>
    </source>
</evidence>
<evidence type="ECO:0000256" key="8">
    <source>
        <dbReference type="SAM" id="Phobius"/>
    </source>
</evidence>
<sequence length="111" mass="12372">LIWVGLLGAAYGTGTKIHLAIDLLPSKLNFRKRKYLEVIINSLIAVFALAVFVIGGTWLVYTRFYLGQISAALELPLGYVYLVLPLSGLLIIFYAVSNTFIFFEKAKSEKI</sequence>
<dbReference type="InterPro" id="IPR055348">
    <property type="entry name" value="DctQ"/>
</dbReference>
<dbReference type="GO" id="GO:0005886">
    <property type="term" value="C:plasma membrane"/>
    <property type="evidence" value="ECO:0007669"/>
    <property type="project" value="UniProtKB-SubCell"/>
</dbReference>
<evidence type="ECO:0000256" key="3">
    <source>
        <dbReference type="ARBA" id="ARBA00022475"/>
    </source>
</evidence>
<keyword evidence="5 8" id="KW-0812">Transmembrane</keyword>
<evidence type="ECO:0000256" key="4">
    <source>
        <dbReference type="ARBA" id="ARBA00022519"/>
    </source>
</evidence>
<feature type="domain" description="Tripartite ATP-independent periplasmic transporters DctQ component" evidence="9">
    <location>
        <begin position="1"/>
        <end position="99"/>
    </location>
</feature>
<organism evidence="10">
    <name type="scientific">marine sediment metagenome</name>
    <dbReference type="NCBI Taxonomy" id="412755"/>
    <lineage>
        <taxon>unclassified sequences</taxon>
        <taxon>metagenomes</taxon>
        <taxon>ecological metagenomes</taxon>
    </lineage>
</organism>
<comment type="caution">
    <text evidence="10">The sequence shown here is derived from an EMBL/GenBank/DDBJ whole genome shotgun (WGS) entry which is preliminary data.</text>
</comment>
<gene>
    <name evidence="10" type="ORF">S03H2_21156</name>
</gene>
<reference evidence="10" key="1">
    <citation type="journal article" date="2014" name="Front. Microbiol.">
        <title>High frequency of phylogenetically diverse reductive dehalogenase-homologous genes in deep subseafloor sedimentary metagenomes.</title>
        <authorList>
            <person name="Kawai M."/>
            <person name="Futagami T."/>
            <person name="Toyoda A."/>
            <person name="Takaki Y."/>
            <person name="Nishi S."/>
            <person name="Hori S."/>
            <person name="Arai W."/>
            <person name="Tsubouchi T."/>
            <person name="Morono Y."/>
            <person name="Uchiyama I."/>
            <person name="Ito T."/>
            <person name="Fujiyama A."/>
            <person name="Inagaki F."/>
            <person name="Takami H."/>
        </authorList>
    </citation>
    <scope>NUCLEOTIDE SEQUENCE</scope>
    <source>
        <strain evidence="10">Expedition CK06-06</strain>
    </source>
</reference>
<proteinExistence type="predicted"/>
<name>X1GMD3_9ZZZZ</name>
<dbReference type="EMBL" id="BARU01011232">
    <property type="protein sequence ID" value="GAH42799.1"/>
    <property type="molecule type" value="Genomic_DNA"/>
</dbReference>
<evidence type="ECO:0000256" key="6">
    <source>
        <dbReference type="ARBA" id="ARBA00022989"/>
    </source>
</evidence>
<keyword evidence="7 8" id="KW-0472">Membrane</keyword>
<accession>X1GMD3</accession>
<comment type="subcellular location">
    <subcellularLocation>
        <location evidence="1">Cell inner membrane</location>
        <topology evidence="1">Multi-pass membrane protein</topology>
    </subcellularLocation>
</comment>
<dbReference type="AlphaFoldDB" id="X1GMD3"/>
<protein>
    <recommendedName>
        <fullName evidence="9">Tripartite ATP-independent periplasmic transporters DctQ component domain-containing protein</fullName>
    </recommendedName>
</protein>
<feature type="transmembrane region" description="Helical" evidence="8">
    <location>
        <begin position="79"/>
        <end position="103"/>
    </location>
</feature>
<feature type="non-terminal residue" evidence="10">
    <location>
        <position position="1"/>
    </location>
</feature>
<keyword evidence="6 8" id="KW-1133">Transmembrane helix</keyword>
<evidence type="ECO:0000256" key="2">
    <source>
        <dbReference type="ARBA" id="ARBA00022448"/>
    </source>
</evidence>
<keyword evidence="4" id="KW-0997">Cell inner membrane</keyword>